<evidence type="ECO:0000313" key="1">
    <source>
        <dbReference type="EMBL" id="JAD47742.1"/>
    </source>
</evidence>
<organism evidence="1">
    <name type="scientific">Arundo donax</name>
    <name type="common">Giant reed</name>
    <name type="synonym">Donax arundinaceus</name>
    <dbReference type="NCBI Taxonomy" id="35708"/>
    <lineage>
        <taxon>Eukaryota</taxon>
        <taxon>Viridiplantae</taxon>
        <taxon>Streptophyta</taxon>
        <taxon>Embryophyta</taxon>
        <taxon>Tracheophyta</taxon>
        <taxon>Spermatophyta</taxon>
        <taxon>Magnoliopsida</taxon>
        <taxon>Liliopsida</taxon>
        <taxon>Poales</taxon>
        <taxon>Poaceae</taxon>
        <taxon>PACMAD clade</taxon>
        <taxon>Arundinoideae</taxon>
        <taxon>Arundineae</taxon>
        <taxon>Arundo</taxon>
    </lineage>
</organism>
<reference evidence="1" key="1">
    <citation type="submission" date="2014-09" db="EMBL/GenBank/DDBJ databases">
        <authorList>
            <person name="Magalhaes I.L.F."/>
            <person name="Oliveira U."/>
            <person name="Santos F.R."/>
            <person name="Vidigal T.H.D.A."/>
            <person name="Brescovit A.D."/>
            <person name="Santos A.J."/>
        </authorList>
    </citation>
    <scope>NUCLEOTIDE SEQUENCE</scope>
    <source>
        <tissue evidence="1">Shoot tissue taken approximately 20 cm above the soil surface</tissue>
    </source>
</reference>
<name>A0A0A9AKY6_ARUDO</name>
<sequence>MSGCTSINTFVLIDLGNL</sequence>
<proteinExistence type="predicted"/>
<protein>
    <submittedName>
        <fullName evidence="1">Uncharacterized protein</fullName>
    </submittedName>
</protein>
<accession>A0A0A9AKY6</accession>
<dbReference type="EMBL" id="GBRH01250153">
    <property type="protein sequence ID" value="JAD47742.1"/>
    <property type="molecule type" value="Transcribed_RNA"/>
</dbReference>
<dbReference type="AlphaFoldDB" id="A0A0A9AKY6"/>
<reference evidence="1" key="2">
    <citation type="journal article" date="2015" name="Data Brief">
        <title>Shoot transcriptome of the giant reed, Arundo donax.</title>
        <authorList>
            <person name="Barrero R.A."/>
            <person name="Guerrero F.D."/>
            <person name="Moolhuijzen P."/>
            <person name="Goolsby J.A."/>
            <person name="Tidwell J."/>
            <person name="Bellgard S.E."/>
            <person name="Bellgard M.I."/>
        </authorList>
    </citation>
    <scope>NUCLEOTIDE SEQUENCE</scope>
    <source>
        <tissue evidence="1">Shoot tissue taken approximately 20 cm above the soil surface</tissue>
    </source>
</reference>